<name>A0A7S8EDG8_9CHLR</name>
<dbReference type="GO" id="GO:0017171">
    <property type="term" value="F:serine hydrolase activity"/>
    <property type="evidence" value="ECO:0007669"/>
    <property type="project" value="TreeGrafter"/>
</dbReference>
<dbReference type="RefSeq" id="WP_195172984.1">
    <property type="nucleotide sequence ID" value="NZ_CP062983.1"/>
</dbReference>
<proteinExistence type="predicted"/>
<protein>
    <submittedName>
        <fullName evidence="2">Alpha/beta hydrolase</fullName>
    </submittedName>
</protein>
<keyword evidence="2" id="KW-0378">Hydrolase</keyword>
<dbReference type="KEGG" id="pmet:G4Y79_11285"/>
<keyword evidence="3" id="KW-1185">Reference proteome</keyword>
<evidence type="ECO:0000259" key="1">
    <source>
        <dbReference type="Pfam" id="PF00561"/>
    </source>
</evidence>
<dbReference type="PANTHER" id="PTHR46331">
    <property type="entry name" value="VALACYCLOVIR HYDROLASE"/>
    <property type="match status" value="1"/>
</dbReference>
<gene>
    <name evidence="2" type="ORF">G4Y79_11285</name>
</gene>
<sequence length="254" mass="27752">MPFVDTATGAHLHYVETNPTVHTTPIIALHGMLGTARKHLGHIIDWLTGEGYRVIGPTLRGYGESLPKPRDFPLRFYDRDADDVLAFMDALNIEKAHIIGYSDGGEIALICAGKQPQRFASAASWGAVGYFGPEMRPVAQRMIPGSAWLSDEDVALHQLPDKDAFAQGWVRATTHMIDSGGDVSVSLAEHITCPVLMMLGKEDHLNPASFAEKFLEGVQDGRLVMFDCAHPVHDEQTEAFKEVLGAHIARADAL</sequence>
<evidence type="ECO:0000313" key="2">
    <source>
        <dbReference type="EMBL" id="QPC84921.1"/>
    </source>
</evidence>
<accession>A0A7S8EDG8</accession>
<dbReference type="InterPro" id="IPR000073">
    <property type="entry name" value="AB_hydrolase_1"/>
</dbReference>
<feature type="domain" description="AB hydrolase-1" evidence="1">
    <location>
        <begin position="25"/>
        <end position="131"/>
    </location>
</feature>
<dbReference type="Pfam" id="PF00561">
    <property type="entry name" value="Abhydrolase_1"/>
    <property type="match status" value="1"/>
</dbReference>
<dbReference type="InterPro" id="IPR029058">
    <property type="entry name" value="AB_hydrolase_fold"/>
</dbReference>
<reference evidence="2 3" key="1">
    <citation type="submission" date="2020-02" db="EMBL/GenBank/DDBJ databases">
        <authorList>
            <person name="Zheng R.K."/>
            <person name="Sun C.M."/>
        </authorList>
    </citation>
    <scope>NUCLEOTIDE SEQUENCE [LARGE SCALE GENOMIC DNA]</scope>
    <source>
        <strain evidence="3">rifampicinis</strain>
    </source>
</reference>
<evidence type="ECO:0000313" key="3">
    <source>
        <dbReference type="Proteomes" id="UP000594468"/>
    </source>
</evidence>
<dbReference type="PANTHER" id="PTHR46331:SF2">
    <property type="entry name" value="VALACYCLOVIR HYDROLASE"/>
    <property type="match status" value="1"/>
</dbReference>
<dbReference type="AlphaFoldDB" id="A0A7S8EDG8"/>
<dbReference type="Proteomes" id="UP000594468">
    <property type="component" value="Chromosome"/>
</dbReference>
<organism evidence="2 3">
    <name type="scientific">Phototrophicus methaneseepsis</name>
    <dbReference type="NCBI Taxonomy" id="2710758"/>
    <lineage>
        <taxon>Bacteria</taxon>
        <taxon>Bacillati</taxon>
        <taxon>Chloroflexota</taxon>
        <taxon>Candidatus Thermofontia</taxon>
        <taxon>Phototrophicales</taxon>
        <taxon>Phototrophicaceae</taxon>
        <taxon>Phototrophicus</taxon>
    </lineage>
</organism>
<dbReference type="Gene3D" id="3.40.50.1820">
    <property type="entry name" value="alpha/beta hydrolase"/>
    <property type="match status" value="1"/>
</dbReference>
<dbReference type="SUPFAM" id="SSF53474">
    <property type="entry name" value="alpha/beta-Hydrolases"/>
    <property type="match status" value="1"/>
</dbReference>
<dbReference type="EMBL" id="CP062983">
    <property type="protein sequence ID" value="QPC84921.1"/>
    <property type="molecule type" value="Genomic_DNA"/>
</dbReference>